<evidence type="ECO:0000256" key="1">
    <source>
        <dbReference type="SAM" id="MobiDB-lite"/>
    </source>
</evidence>
<proteinExistence type="predicted"/>
<keyword evidence="3" id="KW-1185">Reference proteome</keyword>
<evidence type="ECO:0000313" key="3">
    <source>
        <dbReference type="Proteomes" id="UP000887578"/>
    </source>
</evidence>
<dbReference type="GO" id="GO:0008289">
    <property type="term" value="F:lipid binding"/>
    <property type="evidence" value="ECO:0007669"/>
    <property type="project" value="InterPro"/>
</dbReference>
<dbReference type="InterPro" id="IPR001124">
    <property type="entry name" value="Lipid-bd_serum_glycop_C"/>
</dbReference>
<accession>A0A914QBD8</accession>
<dbReference type="PANTHER" id="PTHR10504">
    <property type="entry name" value="BACTERICIDAL PERMEABILITY-INCREASING BPI PROTEIN-RELATED"/>
    <property type="match status" value="1"/>
</dbReference>
<sequence length="393" mass="44032">MKVHLLTPNISIPRKKEPSPPTQSNDEDYDVWGHSSSMDNTSEKPAPPPSPSHQQQNLRVKHIPSPVQPRPTPPVSRRELRVEHIPSSNIQALTQEDASLSKLIKLVDINNLQKLFIDMDFIDSIAGEDYFSVGVDGLGFVSSSKSPTIVSTIQSSDIIPRKLRFPGRIQRRNLDIVLSDFTPNSLLIQAHRAKLLSIKITGETPMFGKLLRTNCSPDEICLSDTVSEAAELYPNRQLGAYIETLRPPKFSIKQDELNIHFVGLATFFLDDTKQTIGKIPFSTDVIIKMVTRSTRLQVSLHLENLTILEDLDFFELPATSLNGFRDAVKGSIENLARQVLVNGIDLSVIGRRFSNYGLTNFYLELLSEEMILLQADVDVFKLAFDSNNDNINI</sequence>
<evidence type="ECO:0000259" key="2">
    <source>
        <dbReference type="SMART" id="SM00329"/>
    </source>
</evidence>
<feature type="region of interest" description="Disordered" evidence="1">
    <location>
        <begin position="1"/>
        <end position="76"/>
    </location>
</feature>
<dbReference type="Proteomes" id="UP000887578">
    <property type="component" value="Unplaced"/>
</dbReference>
<dbReference type="SMART" id="SM00329">
    <property type="entry name" value="BPI2"/>
    <property type="match status" value="1"/>
</dbReference>
<organism evidence="3 4">
    <name type="scientific">Panagrolaimus davidi</name>
    <dbReference type="NCBI Taxonomy" id="227884"/>
    <lineage>
        <taxon>Eukaryota</taxon>
        <taxon>Metazoa</taxon>
        <taxon>Ecdysozoa</taxon>
        <taxon>Nematoda</taxon>
        <taxon>Chromadorea</taxon>
        <taxon>Rhabditida</taxon>
        <taxon>Tylenchina</taxon>
        <taxon>Panagrolaimomorpha</taxon>
        <taxon>Panagrolaimoidea</taxon>
        <taxon>Panagrolaimidae</taxon>
        <taxon>Panagrolaimus</taxon>
    </lineage>
</organism>
<dbReference type="InterPro" id="IPR017943">
    <property type="entry name" value="Bactericidal_perm-incr_a/b_dom"/>
</dbReference>
<protein>
    <submittedName>
        <fullName evidence="4">Lipid-binding serum glycoprotein C-terminal domain-containing protein</fullName>
    </submittedName>
</protein>
<dbReference type="PANTHER" id="PTHR10504:SF134">
    <property type="entry name" value="BPI2 DOMAIN-CONTAINING PROTEIN"/>
    <property type="match status" value="1"/>
</dbReference>
<dbReference type="GO" id="GO:0005615">
    <property type="term" value="C:extracellular space"/>
    <property type="evidence" value="ECO:0007669"/>
    <property type="project" value="TreeGrafter"/>
</dbReference>
<reference evidence="4" key="1">
    <citation type="submission" date="2022-11" db="UniProtKB">
        <authorList>
            <consortium name="WormBaseParasite"/>
        </authorList>
    </citation>
    <scope>IDENTIFICATION</scope>
</reference>
<dbReference type="SUPFAM" id="SSF55394">
    <property type="entry name" value="Bactericidal permeability-increasing protein, BPI"/>
    <property type="match status" value="1"/>
</dbReference>
<evidence type="ECO:0000313" key="4">
    <source>
        <dbReference type="WBParaSite" id="PDA_v2.g28895.t1"/>
    </source>
</evidence>
<feature type="domain" description="Lipid-binding serum glycoprotein C-terminal" evidence="2">
    <location>
        <begin position="168"/>
        <end position="375"/>
    </location>
</feature>
<name>A0A914QBD8_9BILA</name>
<dbReference type="Pfam" id="PF02886">
    <property type="entry name" value="LBP_BPI_CETP_C"/>
    <property type="match status" value="1"/>
</dbReference>
<dbReference type="WBParaSite" id="PDA_v2.g28895.t1">
    <property type="protein sequence ID" value="PDA_v2.g28895.t1"/>
    <property type="gene ID" value="PDA_v2.g28895"/>
</dbReference>
<dbReference type="Gene3D" id="3.15.20.10">
    <property type="entry name" value="Bactericidal permeability-increasing protein, domain 2"/>
    <property type="match status" value="1"/>
</dbReference>
<dbReference type="AlphaFoldDB" id="A0A914QBD8"/>
<dbReference type="InterPro" id="IPR032942">
    <property type="entry name" value="BPI/LBP/Plunc"/>
</dbReference>